<dbReference type="InterPro" id="IPR022169">
    <property type="entry name" value="DUF3701"/>
</dbReference>
<gene>
    <name evidence="9" type="ORF">AACH00_08535</name>
</gene>
<dbReference type="Pfam" id="PF12482">
    <property type="entry name" value="DUF3701"/>
    <property type="match status" value="1"/>
</dbReference>
<feature type="region of interest" description="Disordered" evidence="6">
    <location>
        <begin position="233"/>
        <end position="302"/>
    </location>
</feature>
<evidence type="ECO:0000256" key="4">
    <source>
        <dbReference type="ARBA" id="ARBA00023172"/>
    </source>
</evidence>
<dbReference type="InterPro" id="IPR002104">
    <property type="entry name" value="Integrase_catalytic"/>
</dbReference>
<comment type="similarity">
    <text evidence="1">Belongs to the 'phage' integrase family.</text>
</comment>
<protein>
    <submittedName>
        <fullName evidence="9">Tyrosine-type recombinase/integrase</fullName>
    </submittedName>
</protein>
<evidence type="ECO:0000256" key="5">
    <source>
        <dbReference type="PROSITE-ProRule" id="PRU01248"/>
    </source>
</evidence>
<accession>A0ABU9C7I2</accession>
<organism evidence="9 10">
    <name type="scientific">Ideonella margarita</name>
    <dbReference type="NCBI Taxonomy" id="2984191"/>
    <lineage>
        <taxon>Bacteria</taxon>
        <taxon>Pseudomonadati</taxon>
        <taxon>Pseudomonadota</taxon>
        <taxon>Betaproteobacteria</taxon>
        <taxon>Burkholderiales</taxon>
        <taxon>Sphaerotilaceae</taxon>
        <taxon>Ideonella</taxon>
    </lineage>
</organism>
<dbReference type="RefSeq" id="WP_341398675.1">
    <property type="nucleotide sequence ID" value="NZ_JBBUTI010000005.1"/>
</dbReference>
<dbReference type="SUPFAM" id="SSF56349">
    <property type="entry name" value="DNA breaking-rejoining enzymes"/>
    <property type="match status" value="1"/>
</dbReference>
<keyword evidence="3 5" id="KW-0238">DNA-binding</keyword>
<comment type="caution">
    <text evidence="9">The sequence shown here is derived from an EMBL/GenBank/DDBJ whole genome shotgun (WGS) entry which is preliminary data.</text>
</comment>
<evidence type="ECO:0000259" key="7">
    <source>
        <dbReference type="PROSITE" id="PS51898"/>
    </source>
</evidence>
<dbReference type="InterPro" id="IPR044068">
    <property type="entry name" value="CB"/>
</dbReference>
<feature type="domain" description="Core-binding (CB)" evidence="8">
    <location>
        <begin position="335"/>
        <end position="439"/>
    </location>
</feature>
<evidence type="ECO:0000256" key="6">
    <source>
        <dbReference type="SAM" id="MobiDB-lite"/>
    </source>
</evidence>
<dbReference type="PROSITE" id="PS51898">
    <property type="entry name" value="TYR_RECOMBINASE"/>
    <property type="match status" value="1"/>
</dbReference>
<evidence type="ECO:0000313" key="10">
    <source>
        <dbReference type="Proteomes" id="UP001379945"/>
    </source>
</evidence>
<dbReference type="PANTHER" id="PTHR30349">
    <property type="entry name" value="PHAGE INTEGRASE-RELATED"/>
    <property type="match status" value="1"/>
</dbReference>
<name>A0ABU9C7I2_9BURK</name>
<keyword evidence="2" id="KW-0229">DNA integration</keyword>
<evidence type="ECO:0000256" key="3">
    <source>
        <dbReference type="ARBA" id="ARBA00023125"/>
    </source>
</evidence>
<dbReference type="CDD" id="cd00397">
    <property type="entry name" value="DNA_BRE_C"/>
    <property type="match status" value="1"/>
</dbReference>
<keyword evidence="10" id="KW-1185">Reference proteome</keyword>
<evidence type="ECO:0000256" key="2">
    <source>
        <dbReference type="ARBA" id="ARBA00022908"/>
    </source>
</evidence>
<reference evidence="9 10" key="1">
    <citation type="submission" date="2024-04" db="EMBL/GenBank/DDBJ databases">
        <title>Novel species of the genus Ideonella isolated from streams.</title>
        <authorList>
            <person name="Lu H."/>
        </authorList>
    </citation>
    <scope>NUCLEOTIDE SEQUENCE [LARGE SCALE GENOMIC DNA]</scope>
    <source>
        <strain evidence="9 10">LYT19W</strain>
    </source>
</reference>
<dbReference type="InterPro" id="IPR050090">
    <property type="entry name" value="Tyrosine_recombinase_XerCD"/>
</dbReference>
<dbReference type="Gene3D" id="1.10.150.130">
    <property type="match status" value="1"/>
</dbReference>
<dbReference type="InterPro" id="IPR010998">
    <property type="entry name" value="Integrase_recombinase_N"/>
</dbReference>
<evidence type="ECO:0000256" key="1">
    <source>
        <dbReference type="ARBA" id="ARBA00008857"/>
    </source>
</evidence>
<dbReference type="Pfam" id="PF00589">
    <property type="entry name" value="Phage_integrase"/>
    <property type="match status" value="1"/>
</dbReference>
<feature type="domain" description="Tyr recombinase" evidence="7">
    <location>
        <begin position="466"/>
        <end position="667"/>
    </location>
</feature>
<dbReference type="EMBL" id="JBBUTI010000005">
    <property type="protein sequence ID" value="MEK8046387.1"/>
    <property type="molecule type" value="Genomic_DNA"/>
</dbReference>
<keyword evidence="4" id="KW-0233">DNA recombination</keyword>
<proteinExistence type="inferred from homology"/>
<dbReference type="Proteomes" id="UP001379945">
    <property type="component" value="Unassembled WGS sequence"/>
</dbReference>
<dbReference type="InterPro" id="IPR011010">
    <property type="entry name" value="DNA_brk_join_enz"/>
</dbReference>
<dbReference type="InterPro" id="IPR013762">
    <property type="entry name" value="Integrase-like_cat_sf"/>
</dbReference>
<dbReference type="PROSITE" id="PS51900">
    <property type="entry name" value="CB"/>
    <property type="match status" value="1"/>
</dbReference>
<dbReference type="Gene3D" id="1.10.443.10">
    <property type="entry name" value="Intergrase catalytic core"/>
    <property type="match status" value="1"/>
</dbReference>
<evidence type="ECO:0000313" key="9">
    <source>
        <dbReference type="EMBL" id="MEK8046387.1"/>
    </source>
</evidence>
<dbReference type="PANTHER" id="PTHR30349:SF41">
    <property type="entry name" value="INTEGRASE_RECOMBINASE PROTEIN MJ0367-RELATED"/>
    <property type="match status" value="1"/>
</dbReference>
<evidence type="ECO:0000259" key="8">
    <source>
        <dbReference type="PROSITE" id="PS51900"/>
    </source>
</evidence>
<sequence>MPLITAKSSTYRMAGARRIGVHHFAHLRAVAEGLPLLESAERYLGIDHGHQAITAHRAVVDELRNLARRRGDRAWRLVGLNIRLTSTGPRPSLDDFIAERDLDDWGEAEVQEMYAEAYPADRRAERRQRLRERQLALLKALEQAAAETPQPTDPINGWFDPVTARRLQDAGLLLLSDLLDRIAAGGHWWRGLPAIGQTKAQRIGSYLHTLLPAQAPAAAPRFLLPSASIADGHPALPGGQGSSPLPYPPPPALARPQGYFPAPQPPENRGSRTAPDDRSGDSQGGWQGEVEKSPDGPLKALSGDFEVLPHFSAPANSTATDQNSAISQPLMTGARDDVEIIEAWVAARAGALPTATSYRREARRMLIWLNQERGKGFRDTQVEDCLAYMAFLEHVPPAWSSRQRAHVLAQGWAPFRGPLSLASRRQAVVVLGSFFAWMVDVGWLSLRNPWMLVNRRTGDDATRNELDSRAFTPEVWSAIHDFLARQPNTPSLARIRFLLTFVEATGLRAAELLNARLGHFRRHKGRLALQVQGKGSRNRVIAVPGQAEQALATYLQARGLPSLGQADTNLPLLASTQEPTESIGYQALYQTMKRWMRQALLASALDKADLEDALRASPHWLRHTFGTRALERKAPLEVVQRQLGHADPRTTMRYAKAQLERLQAEMDQVFGVVDPSLESPPTGRGQGD</sequence>